<dbReference type="KEGG" id="cnan:A2G96_30215"/>
<organism evidence="2 3">
    <name type="scientific">Cupriavidus nantongensis</name>
    <dbReference type="NCBI Taxonomy" id="1796606"/>
    <lineage>
        <taxon>Bacteria</taxon>
        <taxon>Pseudomonadati</taxon>
        <taxon>Pseudomonadota</taxon>
        <taxon>Betaproteobacteria</taxon>
        <taxon>Burkholderiales</taxon>
        <taxon>Burkholderiaceae</taxon>
        <taxon>Cupriavidus</taxon>
    </lineage>
</organism>
<dbReference type="GO" id="GO:0003700">
    <property type="term" value="F:DNA-binding transcription factor activity"/>
    <property type="evidence" value="ECO:0007669"/>
    <property type="project" value="InterPro"/>
</dbReference>
<dbReference type="EMBL" id="CP014845">
    <property type="protein sequence ID" value="AMR82007.1"/>
    <property type="molecule type" value="Genomic_DNA"/>
</dbReference>
<dbReference type="InterPro" id="IPR036390">
    <property type="entry name" value="WH_DNA-bd_sf"/>
</dbReference>
<dbReference type="GO" id="GO:0006950">
    <property type="term" value="P:response to stress"/>
    <property type="evidence" value="ECO:0007669"/>
    <property type="project" value="TreeGrafter"/>
</dbReference>
<dbReference type="PANTHER" id="PTHR33164">
    <property type="entry name" value="TRANSCRIPTIONAL REGULATOR, MARR FAMILY"/>
    <property type="match status" value="1"/>
</dbReference>
<dbReference type="OrthoDB" id="273614at2"/>
<proteinExistence type="predicted"/>
<accession>A0A142JV95</accession>
<dbReference type="InterPro" id="IPR000835">
    <property type="entry name" value="HTH_MarR-typ"/>
</dbReference>
<feature type="domain" description="HTH marR-type" evidence="1">
    <location>
        <begin position="4"/>
        <end position="139"/>
    </location>
</feature>
<evidence type="ECO:0000313" key="3">
    <source>
        <dbReference type="Proteomes" id="UP000075238"/>
    </source>
</evidence>
<protein>
    <recommendedName>
        <fullName evidence="1">HTH marR-type domain-containing protein</fullName>
    </recommendedName>
</protein>
<dbReference type="Pfam" id="PF12802">
    <property type="entry name" value="MarR_2"/>
    <property type="match status" value="1"/>
</dbReference>
<dbReference type="SUPFAM" id="SSF46785">
    <property type="entry name" value="Winged helix' DNA-binding domain"/>
    <property type="match status" value="1"/>
</dbReference>
<evidence type="ECO:0000259" key="1">
    <source>
        <dbReference type="PROSITE" id="PS50995"/>
    </source>
</evidence>
<reference evidence="2 3" key="1">
    <citation type="submission" date="2016-03" db="EMBL/GenBank/DDBJ databases">
        <title>Complete genome sequence of a novel chlorpyrifos degrading bacterium, Cupriavidus nantongensis sp. X1.</title>
        <authorList>
            <person name="Fang L."/>
        </authorList>
    </citation>
    <scope>NUCLEOTIDE SEQUENCE [LARGE SCALE GENOMIC DNA]</scope>
    <source>
        <strain evidence="2 3">X1</strain>
    </source>
</reference>
<gene>
    <name evidence="2" type="ORF">A2G96_30215</name>
</gene>
<dbReference type="PANTHER" id="PTHR33164:SF43">
    <property type="entry name" value="HTH-TYPE TRANSCRIPTIONAL REPRESSOR YETL"/>
    <property type="match status" value="1"/>
</dbReference>
<name>A0A142JV95_9BURK</name>
<dbReference type="STRING" id="1796606.A2G96_30215"/>
<dbReference type="PROSITE" id="PS50995">
    <property type="entry name" value="HTH_MARR_2"/>
    <property type="match status" value="1"/>
</dbReference>
<dbReference type="InterPro" id="IPR036388">
    <property type="entry name" value="WH-like_DNA-bd_sf"/>
</dbReference>
<evidence type="ECO:0000313" key="2">
    <source>
        <dbReference type="EMBL" id="AMR82007.1"/>
    </source>
</evidence>
<keyword evidence="3" id="KW-1185">Reference proteome</keyword>
<dbReference type="AlphaFoldDB" id="A0A142JV95"/>
<dbReference type="InterPro" id="IPR039422">
    <property type="entry name" value="MarR/SlyA-like"/>
</dbReference>
<sequence>MKQHRELLRHLLMARTEWMEKRVLERAHASGYGFFTPAMNRLFAHLRGRPVGISEIARELGISRQAVHQLAIEAAKRGLVEFVPSEEDGRVKLLRFTQKGWAMSDSAACAFEQIEDELARYIGKKDLQELKRILSKNWSENESSRDEL</sequence>
<dbReference type="Gene3D" id="1.10.10.10">
    <property type="entry name" value="Winged helix-like DNA-binding domain superfamily/Winged helix DNA-binding domain"/>
    <property type="match status" value="1"/>
</dbReference>
<dbReference type="Proteomes" id="UP000075238">
    <property type="component" value="Chromosome 2"/>
</dbReference>